<feature type="compositionally biased region" description="Pro residues" evidence="1">
    <location>
        <begin position="640"/>
        <end position="658"/>
    </location>
</feature>
<feature type="compositionally biased region" description="Polar residues" evidence="1">
    <location>
        <begin position="1298"/>
        <end position="1315"/>
    </location>
</feature>
<name>A0A4Q1BHP6_TREME</name>
<dbReference type="Proteomes" id="UP000289152">
    <property type="component" value="Unassembled WGS sequence"/>
</dbReference>
<keyword evidence="3" id="KW-1185">Reference proteome</keyword>
<feature type="region of interest" description="Disordered" evidence="1">
    <location>
        <begin position="1216"/>
        <end position="1387"/>
    </location>
</feature>
<feature type="compositionally biased region" description="Basic and acidic residues" evidence="1">
    <location>
        <begin position="1275"/>
        <end position="1297"/>
    </location>
</feature>
<reference evidence="2 3" key="1">
    <citation type="submission" date="2016-06" db="EMBL/GenBank/DDBJ databases">
        <title>Evolution of pathogenesis and genome organization in the Tremellales.</title>
        <authorList>
            <person name="Cuomo C."/>
            <person name="Litvintseva A."/>
            <person name="Heitman J."/>
            <person name="Chen Y."/>
            <person name="Sun S."/>
            <person name="Springer D."/>
            <person name="Dromer F."/>
            <person name="Young S."/>
            <person name="Zeng Q."/>
            <person name="Chapman S."/>
            <person name="Gujja S."/>
            <person name="Saif S."/>
            <person name="Birren B."/>
        </authorList>
    </citation>
    <scope>NUCLEOTIDE SEQUENCE [LARGE SCALE GENOMIC DNA]</scope>
    <source>
        <strain evidence="2 3">ATCC 28783</strain>
    </source>
</reference>
<feature type="compositionally biased region" description="Polar residues" evidence="1">
    <location>
        <begin position="891"/>
        <end position="909"/>
    </location>
</feature>
<evidence type="ECO:0000313" key="2">
    <source>
        <dbReference type="EMBL" id="RXK37139.1"/>
    </source>
</evidence>
<comment type="caution">
    <text evidence="2">The sequence shown here is derived from an EMBL/GenBank/DDBJ whole genome shotgun (WGS) entry which is preliminary data.</text>
</comment>
<proteinExistence type="predicted"/>
<sequence length="1591" mass="169122">MTSSPIQNHVIDHSTDQPAVKNEDVKLLAATIPKEPEIRKIAEQDAVIERLERLNEDTELKESIEQADQVLDSVEVANSEDEVDDLVGEENKSPQERTDSLAAGAVEEADTTALPDLKRANVQYAVSPVAIVINVGDSSGAGLTPDQSVTHETGLAVPASISGSTSEPDGHSSEIEHVDPLHSPAISIPVIRPTTPASRDSTPPLPASAIAAKKFSSINVNKRFLSKTASPAPGPGTSGVKAASPIPITAPSKLLSTKLTTVPPSKSGVSPNNTSSAGGSAGSSPWAKKAIPPPSDPSQSTITSTLHQPAPIRGRALGSMSSMAMGTGHGIGGSARAAWRTLSSDESRSALGLAREFPTAKEVADGMSSTLNSKAAVVAAQAQAAHNEAILQELNVFSQLENTGHRWDDENDDDDVIDFGDGMIAHHTEPLEQDTVAGPIAKAERFVEDFDRSWPRKPGPSDLLKAATFSQEATDKVLFNASSNRLESNLVRVPQQPSQPPRLMPRPSEPVGPHIPPLPSVSRGFDRQLPPHLQNSGESGRMLPPHLPAAFTDRSDAPVPHTQVSKPQQSSSGPPRQAWNAQREPERPPLHLGDRPAGSNVPREQKEPHQLPFPPRRSFSQLAAPPGPPPPGVGPGSHLPHPPQPPPRPVLPAAPVPDPSFDQVAEMHTAAEKARLRRLAEEQEREAAAERARQKAKELEERLKANSTSNTVGSPTISNAVPPGIGKAPLTYTIAQRPKPAPETRRPTSTSPANVTISLPVKPNGDSARSTEVSWRTKMQPPAAIEASQSPPSHPTHNPLISLNRTSRPTAESFFNSKPEPAARLPDTITASRPAVPTTSVVATSTVPATEELALKEAIRRAGETPLTEKATPKRDFDDMLSRIKAAMEQARTTPAREQSVKLASNSDTTLDVHQSALADKTRPSGASASVGQAPRILEKPPARIEFFDVTQPQLPVLPSSAWRTYTVRNPPPQPAKPPIPRWRLQAFQAPLQRPPKGWLMSFDPPVLALDSFALSLSAYLLPPPPRHLGRPTEVVVSISPRRLEKFERKVKKKIIVPLKGVSRSDMGDAVSRSLADTLLPAAKVATTAASSVLKSQAVRPPNVDSKSAPARESTNVTPVPSAGLPVKASAAAKAEREGLFNEGVGIKDDKVRRASDSKAGVRFMVSSELEGDSLLDEVNKMSLESVGEGLEVNRPGPGNIKDDVIERRREIGEIIRPNLSHVSQPAPSTSTHASSSHPSISPGRSKSGPSQAQLQPGHQPTSAMQGQQQWMSQQRREHVKSVWDQAEKRKASDPNHPDSNNPVPKTTSQVQDLSTPLYPSLNAPSSADPPNAPLPNVGTSVKMGYSISASSNPTPNQHQTTSSSFQPTTTTFPTIRSQGYNYMSPPTPSVSSLAGVHTATTENAMGLYPGNRPASGVNGFTNQQGLWSGSTFASPANGAYAYGRPGTDQKAAMAFGKDYGYPNVSNIQNVQNGGQNSHATLAPAQGQGYPRGFPNYGYGYSSQATTQTQGGIGRFSVQTTPGHGENPSGTATGMVNGTSGIDYMYGSVDNTGGYYGGVQYQTQQTQGQGQYVTSPVRAQAGRGAPTRKMW</sequence>
<feature type="compositionally biased region" description="Polar residues" evidence="1">
    <location>
        <begin position="258"/>
        <end position="274"/>
    </location>
</feature>
<accession>A0A4Q1BHP6</accession>
<dbReference type="EMBL" id="SDIL01000076">
    <property type="protein sequence ID" value="RXK37139.1"/>
    <property type="molecule type" value="Genomic_DNA"/>
</dbReference>
<feature type="compositionally biased region" description="Polar residues" evidence="1">
    <location>
        <begin position="297"/>
        <end position="307"/>
    </location>
</feature>
<feature type="compositionally biased region" description="Basic and acidic residues" evidence="1">
    <location>
        <begin position="89"/>
        <end position="99"/>
    </location>
</feature>
<feature type="region of interest" description="Disordered" evidence="1">
    <location>
        <begin position="258"/>
        <end position="309"/>
    </location>
</feature>
<dbReference type="OrthoDB" id="2589888at2759"/>
<feature type="region of interest" description="Disordered" evidence="1">
    <location>
        <begin position="75"/>
        <end position="105"/>
    </location>
</feature>
<organism evidence="2 3">
    <name type="scientific">Tremella mesenterica</name>
    <name type="common">Jelly fungus</name>
    <dbReference type="NCBI Taxonomy" id="5217"/>
    <lineage>
        <taxon>Eukaryota</taxon>
        <taxon>Fungi</taxon>
        <taxon>Dikarya</taxon>
        <taxon>Basidiomycota</taxon>
        <taxon>Agaricomycotina</taxon>
        <taxon>Tremellomycetes</taxon>
        <taxon>Tremellales</taxon>
        <taxon>Tremellaceae</taxon>
        <taxon>Tremella</taxon>
    </lineage>
</organism>
<feature type="compositionally biased region" description="Low complexity" evidence="1">
    <location>
        <begin position="1224"/>
        <end position="1248"/>
    </location>
</feature>
<dbReference type="VEuPathDB" id="FungiDB:TREMEDRAFT_69902"/>
<feature type="compositionally biased region" description="Low complexity" evidence="1">
    <location>
        <begin position="1320"/>
        <end position="1330"/>
    </location>
</feature>
<feature type="compositionally biased region" description="Polar residues" evidence="1">
    <location>
        <begin position="1249"/>
        <end position="1265"/>
    </location>
</feature>
<dbReference type="InParanoid" id="A0A4Q1BHP6"/>
<feature type="compositionally biased region" description="Polar residues" evidence="1">
    <location>
        <begin position="1348"/>
        <end position="1359"/>
    </location>
</feature>
<feature type="region of interest" description="Disordered" evidence="1">
    <location>
        <begin position="1095"/>
        <end position="1123"/>
    </location>
</feature>
<feature type="compositionally biased region" description="Acidic residues" evidence="1">
    <location>
        <begin position="78"/>
        <end position="88"/>
    </location>
</feature>
<feature type="compositionally biased region" description="Pro residues" evidence="1">
    <location>
        <begin position="497"/>
        <end position="519"/>
    </location>
</feature>
<feature type="compositionally biased region" description="Polar residues" evidence="1">
    <location>
        <begin position="705"/>
        <end position="719"/>
    </location>
</feature>
<dbReference type="STRING" id="5217.A0A4Q1BHP6"/>
<feature type="compositionally biased region" description="Basic and acidic residues" evidence="1">
    <location>
        <begin position="583"/>
        <end position="594"/>
    </location>
</feature>
<feature type="compositionally biased region" description="Low complexity" evidence="1">
    <location>
        <begin position="1360"/>
        <end position="1375"/>
    </location>
</feature>
<feature type="compositionally biased region" description="Low complexity" evidence="1">
    <location>
        <begin position="275"/>
        <end position="284"/>
    </location>
</feature>
<feature type="compositionally biased region" description="Polar residues" evidence="1">
    <location>
        <begin position="747"/>
        <end position="757"/>
    </location>
</feature>
<feature type="compositionally biased region" description="Polar residues" evidence="1">
    <location>
        <begin position="562"/>
        <end position="574"/>
    </location>
</feature>
<protein>
    <submittedName>
        <fullName evidence="2">Uncharacterized protein</fullName>
    </submittedName>
</protein>
<evidence type="ECO:0000313" key="3">
    <source>
        <dbReference type="Proteomes" id="UP000289152"/>
    </source>
</evidence>
<feature type="region of interest" description="Disordered" evidence="1">
    <location>
        <begin position="488"/>
        <end position="832"/>
    </location>
</feature>
<gene>
    <name evidence="2" type="ORF">M231_05590</name>
</gene>
<feature type="region of interest" description="Disordered" evidence="1">
    <location>
        <begin position="226"/>
        <end position="245"/>
    </location>
</feature>
<feature type="compositionally biased region" description="Polar residues" evidence="1">
    <location>
        <begin position="787"/>
        <end position="816"/>
    </location>
</feature>
<feature type="region of interest" description="Disordered" evidence="1">
    <location>
        <begin position="889"/>
        <end position="909"/>
    </location>
</feature>
<feature type="compositionally biased region" description="Basic and acidic residues" evidence="1">
    <location>
        <begin position="669"/>
        <end position="704"/>
    </location>
</feature>
<evidence type="ECO:0000256" key="1">
    <source>
        <dbReference type="SAM" id="MobiDB-lite"/>
    </source>
</evidence>